<accession>A0AAV7DEF4</accession>
<organism evidence="1 2">
    <name type="scientific">Engystomops pustulosus</name>
    <name type="common">Tungara frog</name>
    <name type="synonym">Physalaemus pustulosus</name>
    <dbReference type="NCBI Taxonomy" id="76066"/>
    <lineage>
        <taxon>Eukaryota</taxon>
        <taxon>Metazoa</taxon>
        <taxon>Chordata</taxon>
        <taxon>Craniata</taxon>
        <taxon>Vertebrata</taxon>
        <taxon>Euteleostomi</taxon>
        <taxon>Amphibia</taxon>
        <taxon>Batrachia</taxon>
        <taxon>Anura</taxon>
        <taxon>Neobatrachia</taxon>
        <taxon>Hyloidea</taxon>
        <taxon>Leptodactylidae</taxon>
        <taxon>Leiuperinae</taxon>
        <taxon>Engystomops</taxon>
    </lineage>
</organism>
<evidence type="ECO:0000313" key="1">
    <source>
        <dbReference type="EMBL" id="KAG8595533.1"/>
    </source>
</evidence>
<dbReference type="AlphaFoldDB" id="A0AAV7DEF4"/>
<dbReference type="Proteomes" id="UP000824782">
    <property type="component" value="Unassembled WGS sequence"/>
</dbReference>
<keyword evidence="2" id="KW-1185">Reference proteome</keyword>
<protein>
    <submittedName>
        <fullName evidence="1">Uncharacterized protein</fullName>
    </submittedName>
</protein>
<evidence type="ECO:0000313" key="2">
    <source>
        <dbReference type="Proteomes" id="UP000824782"/>
    </source>
</evidence>
<reference evidence="1" key="1">
    <citation type="thesis" date="2020" institute="ProQuest LLC" country="789 East Eisenhower Parkway, Ann Arbor, MI, USA">
        <title>Comparative Genomics and Chromosome Evolution.</title>
        <authorList>
            <person name="Mudd A.B."/>
        </authorList>
    </citation>
    <scope>NUCLEOTIDE SEQUENCE</scope>
    <source>
        <strain evidence="1">237g6f4</strain>
        <tissue evidence="1">Blood</tissue>
    </source>
</reference>
<comment type="caution">
    <text evidence="1">The sequence shown here is derived from an EMBL/GenBank/DDBJ whole genome shotgun (WGS) entry which is preliminary data.</text>
</comment>
<gene>
    <name evidence="1" type="ORF">GDO81_001549</name>
</gene>
<sequence>MKIVKATIQLACKSRLRILSYLNDDYLVRQTLYSVQGGCLKTHYIRQKLMTSESPSLHNPAAIFSVNTWKSKS</sequence>
<name>A0AAV7DEF4_ENGPU</name>
<dbReference type="EMBL" id="WNYA01000001">
    <property type="protein sequence ID" value="KAG8595533.1"/>
    <property type="molecule type" value="Genomic_DNA"/>
</dbReference>
<proteinExistence type="predicted"/>